<keyword evidence="4 8" id="KW-0689">Ribosomal protein</keyword>
<evidence type="ECO:0000256" key="9">
    <source>
        <dbReference type="RuleBase" id="RU003905"/>
    </source>
</evidence>
<accession>M3J9Y7</accession>
<sequence>NFPNISQCQLSSTMSFINRSTRLFSTSSIRLSNVGRKPIKLYEGVSYAVESIPHEFTKSFTKKNKTFTLNKQVVINGPLGKLRTPIPEFVGLRENKDDKTLHVIVNTPNNKVQRSLWGTYRSLIYNNVIGTSEGHLAIVKFVGTGYRGLLEKDEHGNDVVSLKLGFPYTPKLKIPKGIKVSSPNPTRLIIEGADKQQVKLFAASIRAYKKPEPYKPKITSIHAITSIKTAPSVKQHTAEESNKRKLLLERPGLFAVKKGMITWYSSKGEHIPATVLEVDSCEVVGYKRVDEYGFNSVIIGAIDKLKNHKHENQLKIFEEAGVSPKHKLGEFRVRDEKNFIPVGTELTADYFSVGQLVDVKGITKGKGFAGVMKRWGFAGGRATHGTSKAHRTPGAMGGNTNPGRVFPGKKMPGRMGTNNQTTFNLEVLFTDAEAGVLIVKGSVPGPIMSIVRVSDAIKVYGDSINNINRQCGQH</sequence>
<dbReference type="GO" id="GO:0019843">
    <property type="term" value="F:rRNA binding"/>
    <property type="evidence" value="ECO:0007669"/>
    <property type="project" value="InterPro"/>
</dbReference>
<dbReference type="PROSITE" id="PS00474">
    <property type="entry name" value="RIBOSOMAL_L3"/>
    <property type="match status" value="1"/>
</dbReference>
<evidence type="ECO:0000256" key="6">
    <source>
        <dbReference type="ARBA" id="ARBA00023274"/>
    </source>
</evidence>
<dbReference type="HOGENOM" id="CLU_576929_0_0_1"/>
<dbReference type="SUPFAM" id="SSF56053">
    <property type="entry name" value="Ribosomal protein L6"/>
    <property type="match status" value="2"/>
</dbReference>
<reference evidence="12 13" key="1">
    <citation type="submission" date="2013-02" db="EMBL/GenBank/DDBJ databases">
        <title>Genome sequence of Candida maltosa Xu316, a potential industrial strain for xylitol and ethanol production.</title>
        <authorList>
            <person name="Yu J."/>
            <person name="Wang Q."/>
            <person name="Geng X."/>
            <person name="Bao W."/>
            <person name="He P."/>
            <person name="Cai J."/>
        </authorList>
    </citation>
    <scope>NUCLEOTIDE SEQUENCE [LARGE SCALE GENOMIC DNA]</scope>
    <source>
        <strain evidence="13">Xu316</strain>
    </source>
</reference>
<dbReference type="Pfam" id="PF00297">
    <property type="entry name" value="Ribosomal_L3"/>
    <property type="match status" value="1"/>
</dbReference>
<keyword evidence="6 8" id="KW-0687">Ribonucleoprotein</keyword>
<protein>
    <recommendedName>
        <fullName evidence="7">Large ribosomal subunit protein uL3m</fullName>
    </recommendedName>
</protein>
<dbReference type="FunFam" id="2.40.30.10:FF:000004">
    <property type="entry name" value="50S ribosomal protein L3"/>
    <property type="match status" value="1"/>
</dbReference>
<comment type="subcellular location">
    <subcellularLocation>
        <location evidence="1">Mitochondrion</location>
    </subcellularLocation>
</comment>
<comment type="similarity">
    <text evidence="2 9">Belongs to the universal ribosomal protein uL3 family.</text>
</comment>
<dbReference type="GO" id="GO:0006412">
    <property type="term" value="P:translation"/>
    <property type="evidence" value="ECO:0007669"/>
    <property type="project" value="InterPro"/>
</dbReference>
<evidence type="ECO:0000313" key="13">
    <source>
        <dbReference type="Proteomes" id="UP000011777"/>
    </source>
</evidence>
<dbReference type="EMBL" id="AOGT01000899">
    <property type="protein sequence ID" value="EMG48923.1"/>
    <property type="molecule type" value="Genomic_DNA"/>
</dbReference>
<dbReference type="Gene3D" id="3.90.930.12">
    <property type="entry name" value="Ribosomal protein L6, alpha-beta domain"/>
    <property type="match status" value="2"/>
</dbReference>
<keyword evidence="5" id="KW-0496">Mitochondrion</keyword>
<dbReference type="eggNOG" id="KOG3254">
    <property type="taxonomic scope" value="Eukaryota"/>
</dbReference>
<keyword evidence="13" id="KW-1185">Reference proteome</keyword>
<evidence type="ECO:0000256" key="1">
    <source>
        <dbReference type="ARBA" id="ARBA00004173"/>
    </source>
</evidence>
<dbReference type="InterPro" id="IPR019906">
    <property type="entry name" value="Ribosomal_uL6_bac-type"/>
</dbReference>
<dbReference type="SUPFAM" id="SSF50447">
    <property type="entry name" value="Translation proteins"/>
    <property type="match status" value="1"/>
</dbReference>
<evidence type="ECO:0000256" key="7">
    <source>
        <dbReference type="ARBA" id="ARBA00035209"/>
    </source>
</evidence>
<evidence type="ECO:0000256" key="3">
    <source>
        <dbReference type="ARBA" id="ARBA00022946"/>
    </source>
</evidence>
<evidence type="ECO:0000256" key="8">
    <source>
        <dbReference type="RuleBase" id="RU003869"/>
    </source>
</evidence>
<proteinExistence type="inferred from homology"/>
<keyword evidence="3" id="KW-0809">Transit peptide</keyword>
<dbReference type="PRINTS" id="PR00059">
    <property type="entry name" value="RIBOSOMALL6"/>
</dbReference>
<feature type="non-terminal residue" evidence="12">
    <location>
        <position position="1"/>
    </location>
</feature>
<evidence type="ECO:0000256" key="10">
    <source>
        <dbReference type="SAM" id="MobiDB-lite"/>
    </source>
</evidence>
<comment type="similarity">
    <text evidence="8">Belongs to the universal ribosomal protein uL6 family.</text>
</comment>
<dbReference type="eggNOG" id="KOG3141">
    <property type="taxonomic scope" value="Eukaryota"/>
</dbReference>
<dbReference type="Gene3D" id="2.40.30.10">
    <property type="entry name" value="Translation factors"/>
    <property type="match status" value="1"/>
</dbReference>
<dbReference type="InterPro" id="IPR019927">
    <property type="entry name" value="Ribosomal_uL3_bac/org-type"/>
</dbReference>
<dbReference type="InterPro" id="IPR019926">
    <property type="entry name" value="Ribosomal_uL3_CS"/>
</dbReference>
<evidence type="ECO:0000313" key="12">
    <source>
        <dbReference type="EMBL" id="EMG48923.1"/>
    </source>
</evidence>
<dbReference type="Gene3D" id="3.30.160.810">
    <property type="match status" value="1"/>
</dbReference>
<dbReference type="InterPro" id="IPR036789">
    <property type="entry name" value="Ribosomal_uL6-like_a/b-dom_sf"/>
</dbReference>
<gene>
    <name evidence="12" type="ORF">G210_0432</name>
</gene>
<evidence type="ECO:0000256" key="5">
    <source>
        <dbReference type="ARBA" id="ARBA00023128"/>
    </source>
</evidence>
<name>M3J9Y7_CANMX</name>
<evidence type="ECO:0000259" key="11">
    <source>
        <dbReference type="Pfam" id="PF00347"/>
    </source>
</evidence>
<dbReference type="PANTHER" id="PTHR11229">
    <property type="entry name" value="50S RIBOSOMAL PROTEIN L3"/>
    <property type="match status" value="1"/>
</dbReference>
<dbReference type="STRING" id="1245528.M3J9Y7"/>
<evidence type="ECO:0000256" key="2">
    <source>
        <dbReference type="ARBA" id="ARBA00006540"/>
    </source>
</evidence>
<dbReference type="InterPro" id="IPR009000">
    <property type="entry name" value="Transl_B-barrel_sf"/>
</dbReference>
<dbReference type="GO" id="GO:0003735">
    <property type="term" value="F:structural constituent of ribosome"/>
    <property type="evidence" value="ECO:0007669"/>
    <property type="project" value="InterPro"/>
</dbReference>
<dbReference type="AlphaFoldDB" id="M3J9Y7"/>
<dbReference type="OrthoDB" id="274683at2759"/>
<dbReference type="InterPro" id="IPR000597">
    <property type="entry name" value="Ribosomal_uL3"/>
</dbReference>
<comment type="caution">
    <text evidence="12">The sequence shown here is derived from an EMBL/GenBank/DDBJ whole genome shotgun (WGS) entry which is preliminary data.</text>
</comment>
<evidence type="ECO:0000256" key="4">
    <source>
        <dbReference type="ARBA" id="ARBA00022980"/>
    </source>
</evidence>
<dbReference type="GO" id="GO:0005762">
    <property type="term" value="C:mitochondrial large ribosomal subunit"/>
    <property type="evidence" value="ECO:0007669"/>
    <property type="project" value="TreeGrafter"/>
</dbReference>
<feature type="domain" description="Large ribosomal subunit protein uL6 alpha-beta" evidence="11">
    <location>
        <begin position="159"/>
        <end position="218"/>
    </location>
</feature>
<dbReference type="Pfam" id="PF00347">
    <property type="entry name" value="Ribosomal_L6"/>
    <property type="match status" value="1"/>
</dbReference>
<dbReference type="InterPro" id="IPR020040">
    <property type="entry name" value="Ribosomal_uL6_a/b-dom"/>
</dbReference>
<organism evidence="12 13">
    <name type="scientific">Candida maltosa (strain Xu316)</name>
    <name type="common">Yeast</name>
    <dbReference type="NCBI Taxonomy" id="1245528"/>
    <lineage>
        <taxon>Eukaryota</taxon>
        <taxon>Fungi</taxon>
        <taxon>Dikarya</taxon>
        <taxon>Ascomycota</taxon>
        <taxon>Saccharomycotina</taxon>
        <taxon>Pichiomycetes</taxon>
        <taxon>Debaryomycetaceae</taxon>
        <taxon>Candida/Lodderomyces clade</taxon>
        <taxon>Candida</taxon>
    </lineage>
</organism>
<feature type="region of interest" description="Disordered" evidence="10">
    <location>
        <begin position="382"/>
        <end position="403"/>
    </location>
</feature>
<dbReference type="PANTHER" id="PTHR11229:SF8">
    <property type="entry name" value="LARGE RIBOSOMAL SUBUNIT PROTEIN UL3M"/>
    <property type="match status" value="1"/>
</dbReference>
<dbReference type="NCBIfam" id="TIGR03625">
    <property type="entry name" value="L3_bact"/>
    <property type="match status" value="1"/>
</dbReference>
<dbReference type="Proteomes" id="UP000011777">
    <property type="component" value="Unassembled WGS sequence"/>
</dbReference>